<sequence length="149" mass="16130">GVQSLPRVKAQHTVIQVPHDNDWCWSMDADNITDTPDNGNVHVGTSCAPNKVCMDYSCVHHSILLYDCRPEESCHGKGVCNNLRHCHCESGFAPPDCKNPGNGGSVDSGPPGMQVTNNSESGSESIARGQSLRQDVDYKLVVLLVPLFL</sequence>
<dbReference type="Pfam" id="PF07974">
    <property type="entry name" value="EGF_2"/>
    <property type="match status" value="1"/>
</dbReference>
<feature type="domain" description="EGF-like" evidence="6">
    <location>
        <begin position="64"/>
        <end position="98"/>
    </location>
</feature>
<accession>G7N5N5</accession>
<dbReference type="PANTHER" id="PTHR11905">
    <property type="entry name" value="ADAM A DISINTEGRIN AND METALLOPROTEASE DOMAIN"/>
    <property type="match status" value="1"/>
</dbReference>
<protein>
    <recommendedName>
        <fullName evidence="6">EGF-like domain-containing protein</fullName>
    </recommendedName>
</protein>
<evidence type="ECO:0000256" key="2">
    <source>
        <dbReference type="ARBA" id="ARBA00022692"/>
    </source>
</evidence>
<gene>
    <name evidence="7" type="ORF">EGK_04199</name>
</gene>
<dbReference type="PANTHER" id="PTHR11905:SF120">
    <property type="entry name" value="DISINTEGRIN AND METALLOPROTEINASE DOMAIN-CONTAINING PROTEIN 1A"/>
    <property type="match status" value="1"/>
</dbReference>
<comment type="caution">
    <text evidence="4">Lacks conserved residue(s) required for the propagation of feature annotation.</text>
</comment>
<keyword evidence="3 4" id="KW-1015">Disulfide bond</keyword>
<dbReference type="Proteomes" id="UP000013456">
    <property type="component" value="Chromosome 11"/>
</dbReference>
<dbReference type="EMBL" id="CM001263">
    <property type="protein sequence ID" value="EHH21192.1"/>
    <property type="molecule type" value="Genomic_DNA"/>
</dbReference>
<dbReference type="SMART" id="SM00608">
    <property type="entry name" value="ACR"/>
    <property type="match status" value="1"/>
</dbReference>
<evidence type="ECO:0000313" key="7">
    <source>
        <dbReference type="EMBL" id="EHH21192.1"/>
    </source>
</evidence>
<dbReference type="PROSITE" id="PS50026">
    <property type="entry name" value="EGF_3"/>
    <property type="match status" value="1"/>
</dbReference>
<dbReference type="InterPro" id="IPR013111">
    <property type="entry name" value="EGF_extracell"/>
</dbReference>
<feature type="compositionally biased region" description="Polar residues" evidence="5">
    <location>
        <begin position="114"/>
        <end position="124"/>
    </location>
</feature>
<dbReference type="InterPro" id="IPR000742">
    <property type="entry name" value="EGF"/>
</dbReference>
<dbReference type="PROSITE" id="PS01186">
    <property type="entry name" value="EGF_2"/>
    <property type="match status" value="1"/>
</dbReference>
<feature type="region of interest" description="Disordered" evidence="5">
    <location>
        <begin position="101"/>
        <end position="128"/>
    </location>
</feature>
<feature type="disulfide bond" evidence="4">
    <location>
        <begin position="88"/>
        <end position="97"/>
    </location>
</feature>
<evidence type="ECO:0000256" key="5">
    <source>
        <dbReference type="SAM" id="MobiDB-lite"/>
    </source>
</evidence>
<dbReference type="AlphaFoldDB" id="G7N5N5"/>
<keyword evidence="1 4" id="KW-0245">EGF-like domain</keyword>
<evidence type="ECO:0000256" key="4">
    <source>
        <dbReference type="PROSITE-ProRule" id="PRU00076"/>
    </source>
</evidence>
<feature type="non-terminal residue" evidence="7">
    <location>
        <position position="149"/>
    </location>
</feature>
<reference evidence="7" key="1">
    <citation type="journal article" date="2011" name="Nat. Biotechnol.">
        <title>Genome sequencing and comparison of two nonhuman primate animal models, the cynomolgus and Chinese rhesus macaques.</title>
        <authorList>
            <person name="Yan G."/>
            <person name="Zhang G."/>
            <person name="Fang X."/>
            <person name="Zhang Y."/>
            <person name="Li C."/>
            <person name="Ling F."/>
            <person name="Cooper D.N."/>
            <person name="Li Q."/>
            <person name="Li Y."/>
            <person name="van Gool A.J."/>
            <person name="Du H."/>
            <person name="Chen J."/>
            <person name="Chen R."/>
            <person name="Zhang P."/>
            <person name="Huang Z."/>
            <person name="Thompson J.R."/>
            <person name="Meng Y."/>
            <person name="Bai Y."/>
            <person name="Wang J."/>
            <person name="Zhuo M."/>
            <person name="Wang T."/>
            <person name="Huang Y."/>
            <person name="Wei L."/>
            <person name="Li J."/>
            <person name="Wang Z."/>
            <person name="Hu H."/>
            <person name="Yang P."/>
            <person name="Le L."/>
            <person name="Stenson P.D."/>
            <person name="Li B."/>
            <person name="Liu X."/>
            <person name="Ball E.V."/>
            <person name="An N."/>
            <person name="Huang Q."/>
            <person name="Zhang Y."/>
            <person name="Fan W."/>
            <person name="Zhang X."/>
            <person name="Li Y."/>
            <person name="Wang W."/>
            <person name="Katze M.G."/>
            <person name="Su B."/>
            <person name="Nielsen R."/>
            <person name="Yang H."/>
            <person name="Wang J."/>
            <person name="Wang X."/>
            <person name="Wang J."/>
        </authorList>
    </citation>
    <scope>NUCLEOTIDE SEQUENCE [LARGE SCALE GENOMIC DNA]</scope>
    <source>
        <strain evidence="7">CR-5</strain>
    </source>
</reference>
<name>G7N5N5_MACMU</name>
<proteinExistence type="predicted"/>
<evidence type="ECO:0000259" key="6">
    <source>
        <dbReference type="PROSITE" id="PS50026"/>
    </source>
</evidence>
<keyword evidence="2" id="KW-0472">Membrane</keyword>
<evidence type="ECO:0000256" key="3">
    <source>
        <dbReference type="ARBA" id="ARBA00023157"/>
    </source>
</evidence>
<evidence type="ECO:0000256" key="1">
    <source>
        <dbReference type="ARBA" id="ARBA00022536"/>
    </source>
</evidence>
<dbReference type="InterPro" id="IPR006586">
    <property type="entry name" value="ADAM_Cys-rich"/>
</dbReference>
<organism evidence="7">
    <name type="scientific">Macaca mulatta</name>
    <name type="common">Rhesus macaque</name>
    <dbReference type="NCBI Taxonomy" id="9544"/>
    <lineage>
        <taxon>Eukaryota</taxon>
        <taxon>Metazoa</taxon>
        <taxon>Chordata</taxon>
        <taxon>Craniata</taxon>
        <taxon>Vertebrata</taxon>
        <taxon>Euteleostomi</taxon>
        <taxon>Mammalia</taxon>
        <taxon>Eutheria</taxon>
        <taxon>Euarchontoglires</taxon>
        <taxon>Primates</taxon>
        <taxon>Haplorrhini</taxon>
        <taxon>Catarrhini</taxon>
        <taxon>Cercopithecidae</taxon>
        <taxon>Cercopithecinae</taxon>
        <taxon>Macaca</taxon>
    </lineage>
</organism>
<feature type="non-terminal residue" evidence="7">
    <location>
        <position position="1"/>
    </location>
</feature>
<keyword evidence="2" id="KW-0812">Transmembrane</keyword>